<dbReference type="GO" id="GO:0016887">
    <property type="term" value="F:ATP hydrolysis activity"/>
    <property type="evidence" value="ECO:0007669"/>
    <property type="project" value="InterPro"/>
</dbReference>
<reference evidence="2" key="1">
    <citation type="submission" date="2022-09" db="EMBL/GenBank/DDBJ databases">
        <title>Molecular characterization of Glaesserella parasuis strains circulating in commercial swine farms using whole-genome sequencing.</title>
        <authorList>
            <person name="Mugabi R."/>
            <person name="Clavijo M."/>
            <person name="Li G."/>
        </authorList>
    </citation>
    <scope>NUCLEOTIDE SEQUENCE</scope>
    <source>
        <strain evidence="2">0435-53</strain>
    </source>
</reference>
<protein>
    <submittedName>
        <fullName evidence="3">AAA family ATPase</fullName>
    </submittedName>
    <submittedName>
        <fullName evidence="2">ATP-binding protein</fullName>
    </submittedName>
</protein>
<keyword evidence="2" id="KW-0547">Nucleotide-binding</keyword>
<dbReference type="PANTHER" id="PTHR43581">
    <property type="entry name" value="ATP/GTP PHOSPHATASE"/>
    <property type="match status" value="1"/>
</dbReference>
<dbReference type="PANTHER" id="PTHR43581:SF2">
    <property type="entry name" value="EXCINUCLEASE ATPASE SUBUNIT"/>
    <property type="match status" value="1"/>
</dbReference>
<evidence type="ECO:0000259" key="1">
    <source>
        <dbReference type="Pfam" id="PF13304"/>
    </source>
</evidence>
<dbReference type="InterPro" id="IPR051396">
    <property type="entry name" value="Bact_Antivir_Def_Nuclease"/>
</dbReference>
<feature type="domain" description="ATPase AAA-type core" evidence="1">
    <location>
        <begin position="33"/>
        <end position="310"/>
    </location>
</feature>
<accession>A0A6L7B457</accession>
<dbReference type="EMBL" id="CP121769">
    <property type="protein sequence ID" value="WGE09846.1"/>
    <property type="molecule type" value="Genomic_DNA"/>
</dbReference>
<dbReference type="Proteomes" id="UP001148834">
    <property type="component" value="Unassembled WGS sequence"/>
</dbReference>
<dbReference type="Gene3D" id="3.40.50.300">
    <property type="entry name" value="P-loop containing nucleotide triphosphate hydrolases"/>
    <property type="match status" value="1"/>
</dbReference>
<gene>
    <name evidence="2" type="ORF">N5925_10740</name>
    <name evidence="3" type="ORF">QBL01_11645</name>
</gene>
<evidence type="ECO:0000313" key="3">
    <source>
        <dbReference type="EMBL" id="WGE09846.1"/>
    </source>
</evidence>
<dbReference type="InterPro" id="IPR003959">
    <property type="entry name" value="ATPase_AAA_core"/>
</dbReference>
<dbReference type="AlphaFoldDB" id="A0A6L7B457"/>
<dbReference type="SUPFAM" id="SSF52540">
    <property type="entry name" value="P-loop containing nucleoside triphosphate hydrolases"/>
    <property type="match status" value="1"/>
</dbReference>
<dbReference type="Pfam" id="PF13304">
    <property type="entry name" value="AAA_21"/>
    <property type="match status" value="1"/>
</dbReference>
<dbReference type="RefSeq" id="WP_016527952.1">
    <property type="nucleotide sequence ID" value="NZ_CP054198.1"/>
</dbReference>
<dbReference type="EMBL" id="JAODIR010000084">
    <property type="protein sequence ID" value="MDD2169035.1"/>
    <property type="molecule type" value="Genomic_DNA"/>
</dbReference>
<dbReference type="Proteomes" id="UP001222296">
    <property type="component" value="Chromosome"/>
</dbReference>
<evidence type="ECO:0000313" key="2">
    <source>
        <dbReference type="EMBL" id="MDD2169035.1"/>
    </source>
</evidence>
<organism evidence="2 4">
    <name type="scientific">Glaesserella parasuis</name>
    <name type="common">Haemophilus parasuis</name>
    <dbReference type="NCBI Taxonomy" id="738"/>
    <lineage>
        <taxon>Bacteria</taxon>
        <taxon>Pseudomonadati</taxon>
        <taxon>Pseudomonadota</taxon>
        <taxon>Gammaproteobacteria</taxon>
        <taxon>Pasteurellales</taxon>
        <taxon>Pasteurellaceae</taxon>
        <taxon>Glaesserella</taxon>
    </lineage>
</organism>
<name>A0A6L7B457_GLAPU</name>
<evidence type="ECO:0000313" key="4">
    <source>
        <dbReference type="Proteomes" id="UP001148834"/>
    </source>
</evidence>
<sequence length="389" mass="44724">MNNTLHLKKFHFEQVKGVGTIEVELFPNQRVYTFIGENGIGKTKFLESLFAMLLFTNKQAMKTDFYIQHSLIPFKSATIDDISFSFNENDGFSLGNHSYAFILAMHSYPVVYLSAQHRGAINEKVYEYERGNVSKLGNKSKRQKGYLEYLLTSFNGNPQNLKNLNMDSNIEEWIVQRALSSNPYQSKEDNREIEIKTLLSLLHKIDHRIDKDFLEISGDNRVFLKIENQKREISELSSGFTSILKIIQSIIAGYSYFTNELQIANVPGIVLIDEIESHLHNKWQANIIPLLKDLFPKTIFFITTHSSIVISQLNHGEAYRLKRCEDDGVVYAELIDYPSKVSFIDLLNDAFDVNLNQLKINRAQEEGQQEAKKTLLKLVQQELANLEAK</sequence>
<reference evidence="3" key="2">
    <citation type="submission" date="2023-04" db="EMBL/GenBank/DDBJ databases">
        <title>Molecular characterization of the Integrative and Conjugative elements harboring multidrug-resistance gene from Glaesserella (Haemophilus) parasuis.</title>
        <authorList>
            <person name="Che Y."/>
            <person name="Zhou L."/>
        </authorList>
    </citation>
    <scope>NUCLEOTIDE SEQUENCE</scope>
    <source>
        <strain evidence="3">Z44</strain>
    </source>
</reference>
<proteinExistence type="predicted"/>
<dbReference type="InterPro" id="IPR027417">
    <property type="entry name" value="P-loop_NTPase"/>
</dbReference>
<keyword evidence="2" id="KW-0067">ATP-binding</keyword>
<dbReference type="GO" id="GO:0005524">
    <property type="term" value="F:ATP binding"/>
    <property type="evidence" value="ECO:0007669"/>
    <property type="project" value="UniProtKB-KW"/>
</dbReference>